<protein>
    <recommendedName>
        <fullName evidence="7">UDP-glycosyltransferase</fullName>
    </recommendedName>
</protein>
<feature type="transmembrane region" description="Helical" evidence="5">
    <location>
        <begin position="499"/>
        <end position="522"/>
    </location>
</feature>
<dbReference type="SUPFAM" id="SSF53756">
    <property type="entry name" value="UDP-Glycosyltransferase/glycogen phosphorylase"/>
    <property type="match status" value="1"/>
</dbReference>
<dbReference type="EMBL" id="OE002232">
    <property type="protein sequence ID" value="CAD7458383.1"/>
    <property type="molecule type" value="Genomic_DNA"/>
</dbReference>
<name>A0A7R9NWB4_9NEOP</name>
<evidence type="ECO:0000256" key="3">
    <source>
        <dbReference type="ARBA" id="ARBA00022679"/>
    </source>
</evidence>
<organism evidence="6">
    <name type="scientific">Timema tahoe</name>
    <dbReference type="NCBI Taxonomy" id="61484"/>
    <lineage>
        <taxon>Eukaryota</taxon>
        <taxon>Metazoa</taxon>
        <taxon>Ecdysozoa</taxon>
        <taxon>Arthropoda</taxon>
        <taxon>Hexapoda</taxon>
        <taxon>Insecta</taxon>
        <taxon>Pterygota</taxon>
        <taxon>Neoptera</taxon>
        <taxon>Polyneoptera</taxon>
        <taxon>Phasmatodea</taxon>
        <taxon>Timematodea</taxon>
        <taxon>Timematoidea</taxon>
        <taxon>Timematidae</taxon>
        <taxon>Timema</taxon>
    </lineage>
</organism>
<keyword evidence="5" id="KW-0472">Membrane</keyword>
<evidence type="ECO:0000256" key="1">
    <source>
        <dbReference type="ARBA" id="ARBA00009995"/>
    </source>
</evidence>
<accession>A0A7R9NWB4</accession>
<dbReference type="InterPro" id="IPR002213">
    <property type="entry name" value="UDP_glucos_trans"/>
</dbReference>
<evidence type="ECO:0000313" key="6">
    <source>
        <dbReference type="EMBL" id="CAD7458383.1"/>
    </source>
</evidence>
<dbReference type="CDD" id="cd03784">
    <property type="entry name" value="GT1_Gtf-like"/>
    <property type="match status" value="1"/>
</dbReference>
<keyword evidence="3 4" id="KW-0808">Transferase</keyword>
<dbReference type="Pfam" id="PF00201">
    <property type="entry name" value="UDPGT"/>
    <property type="match status" value="1"/>
</dbReference>
<gene>
    <name evidence="6" type="ORF">TTEB3V08_LOCUS6363</name>
</gene>
<evidence type="ECO:0000256" key="4">
    <source>
        <dbReference type="RuleBase" id="RU003718"/>
    </source>
</evidence>
<dbReference type="PANTHER" id="PTHR48043">
    <property type="entry name" value="EG:EG0003.4 PROTEIN-RELATED"/>
    <property type="match status" value="1"/>
</dbReference>
<evidence type="ECO:0000256" key="2">
    <source>
        <dbReference type="ARBA" id="ARBA00022676"/>
    </source>
</evidence>
<dbReference type="InterPro" id="IPR050271">
    <property type="entry name" value="UDP-glycosyltransferase"/>
</dbReference>
<sequence length="569" mass="65395">MELDMRRTRMAQWLENWRAEPKFPGFNSSVKVMNFTGMLCFLVLVLEVKGARILAIFPMPFKSHMILYSPFLEELVRRGHEITVISAYPRDTKLANFTDIVLPLSLVNREKKKSMDITARPTYLEYVAKFGEFSLHLSDKYLALPQIQELIHSNGHSYDLIIYEEAYVDSFLGFAHIFNAPIVKICSFQTPEWTFSRMGIPAELAYVPNYLLDCSAPMNIVTRMKNLFYGLFLRLNINLREVSKREAIMRKYFGPIPSIEELEKRVAVLLINTDLGLADQRPLLPSVIPIGGLHIRKQGHLNKTLQKFIDESPNGVIYMSMGTSLVGSLMPKENLAALLVVFSKLKQRIIWKWESKHMPDKPDNVKLIEWAPQQEILAHPNVKAFISQGGHLSTQEALYNGVPIIGLPVIGDQFYNMRIIVDKGCGVKIDFTNLTSSYLQTVIEQVLETPSYLENAKRMSRILRDQPESPIERAVFWTEYVIRHKGAAHLRSSSLDLYWFQYLFLDVLLIVVITLLACFALLKLGIHFVIRLVEIVSQSTLVQSLMSSKFEKYTREERTIIVTRERDTQ</sequence>
<evidence type="ECO:0000256" key="5">
    <source>
        <dbReference type="SAM" id="Phobius"/>
    </source>
</evidence>
<dbReference type="GO" id="GO:0008194">
    <property type="term" value="F:UDP-glycosyltransferase activity"/>
    <property type="evidence" value="ECO:0007669"/>
    <property type="project" value="InterPro"/>
</dbReference>
<evidence type="ECO:0008006" key="7">
    <source>
        <dbReference type="Google" id="ProtNLM"/>
    </source>
</evidence>
<dbReference type="PANTHER" id="PTHR48043:SF159">
    <property type="entry name" value="EG:EG0003.4 PROTEIN-RELATED"/>
    <property type="match status" value="1"/>
</dbReference>
<proteinExistence type="inferred from homology"/>
<dbReference type="InterPro" id="IPR035595">
    <property type="entry name" value="UDP_glycos_trans_CS"/>
</dbReference>
<comment type="similarity">
    <text evidence="1 4">Belongs to the UDP-glycosyltransferase family.</text>
</comment>
<keyword evidence="2 4" id="KW-0328">Glycosyltransferase</keyword>
<dbReference type="PROSITE" id="PS00375">
    <property type="entry name" value="UDPGT"/>
    <property type="match status" value="1"/>
</dbReference>
<reference evidence="6" key="1">
    <citation type="submission" date="2020-11" db="EMBL/GenBank/DDBJ databases">
        <authorList>
            <person name="Tran Van P."/>
        </authorList>
    </citation>
    <scope>NUCLEOTIDE SEQUENCE</scope>
</reference>
<keyword evidence="5" id="KW-0812">Transmembrane</keyword>
<keyword evidence="5" id="KW-1133">Transmembrane helix</keyword>
<dbReference type="AlphaFoldDB" id="A0A7R9NWB4"/>
<dbReference type="FunFam" id="3.40.50.2000:FF:000050">
    <property type="entry name" value="UDP-glucuronosyltransferase"/>
    <property type="match status" value="1"/>
</dbReference>
<dbReference type="Gene3D" id="3.40.50.2000">
    <property type="entry name" value="Glycogen Phosphorylase B"/>
    <property type="match status" value="2"/>
</dbReference>